<name>A0ABW6LQ47_9ACTN</name>
<evidence type="ECO:0000256" key="1">
    <source>
        <dbReference type="ARBA" id="ARBA00022801"/>
    </source>
</evidence>
<dbReference type="InterPro" id="IPR000014">
    <property type="entry name" value="PAS"/>
</dbReference>
<organism evidence="4 5">
    <name type="scientific">Streptomyces massasporeus</name>
    <dbReference type="NCBI Taxonomy" id="67324"/>
    <lineage>
        <taxon>Bacteria</taxon>
        <taxon>Bacillati</taxon>
        <taxon>Actinomycetota</taxon>
        <taxon>Actinomycetes</taxon>
        <taxon>Kitasatosporales</taxon>
        <taxon>Streptomycetaceae</taxon>
        <taxon>Streptomyces</taxon>
    </lineage>
</organism>
<dbReference type="SMART" id="SM00331">
    <property type="entry name" value="PP2C_SIG"/>
    <property type="match status" value="1"/>
</dbReference>
<dbReference type="InterPro" id="IPR013656">
    <property type="entry name" value="PAS_4"/>
</dbReference>
<protein>
    <submittedName>
        <fullName evidence="4">SpoIIE family protein phosphatase</fullName>
    </submittedName>
</protein>
<dbReference type="NCBIfam" id="TIGR00229">
    <property type="entry name" value="sensory_box"/>
    <property type="match status" value="1"/>
</dbReference>
<dbReference type="SUPFAM" id="SSF55785">
    <property type="entry name" value="PYP-like sensor domain (PAS domain)"/>
    <property type="match status" value="2"/>
</dbReference>
<feature type="region of interest" description="Disordered" evidence="2">
    <location>
        <begin position="1"/>
        <end position="34"/>
    </location>
</feature>
<sequence length="856" mass="92049">MDEAAAVPDGPRSAAGRSGDGADGRVPSGDTSRIEDALTDPLVEAVRDLDGYGGLVYLRSRDRRSLALAMVTGVPRSLLKSWWRVPVGGALPMAEAYRRDETLWLPDERATMVRFPHFTAGLPYSFGSAYQPVRAGGEAVGVLVVLRSAARPPMEAEAVDLALRPAERVMEERLDHLAAGRPGPDAATCRVEYDDEPIGVRLPTSAARPVRVGLIDWDLDSDRCSADDEALELLGIDRADYGGTITDVEARVSPDDLHELRESRYDALADGRVRSRHFRVRDESRGEGQTGYRPVELWGHLVHGGTGSAGILVAALVDAGGGLTAAEAAERLPDGLFSLDQDGRLTYANRRCEELLGSGREDLFGRYPWEVITWLRDPAYEDRYRAAMLSQEQVSFLVRHPDGNWLSFVLYPDVHGLTGRVHPTGPPPTGAEQGPEAGTATGPGLTAAAPPPGPVAAARAGALYHVVQMASVLTEAVTVQDVCRAVAEQLLPAFGARELALYTVRDGRMYLLWESGYPEGFLTPFEGVTLDTQLPGVHALTTRLPLFFESPEDLSVAYPGITLDRMNAWSFMPLIASGRSVGSCILGWDTPHRFTPDERSALTALSGLTAQAMERARLYDSESAVARGLQEGLLPHRLPAVEGLRTTGRYLPGTQGMAIGGDWYDVITTGRGVALVIGDVEGHSVGAAAVMGQLRSAVHAFAASERPPQEVITHTNRLLTELESDAFATCCYIELDPATGRALAVRAGHPPPLLRHPDGRAETLDLVGGVMLGVQPDSVYPVTALTLAPGSVLALYTDGLVERPGDDIETGIDAVRRRLSETPADSVEHLADRLVGTALRARERPDDVALLLTAYR</sequence>
<evidence type="ECO:0000313" key="4">
    <source>
        <dbReference type="EMBL" id="MFE9229159.1"/>
    </source>
</evidence>
<feature type="region of interest" description="Disordered" evidence="2">
    <location>
        <begin position="419"/>
        <end position="452"/>
    </location>
</feature>
<gene>
    <name evidence="4" type="ORF">ACFYM3_32080</name>
</gene>
<dbReference type="Pfam" id="PF08448">
    <property type="entry name" value="PAS_4"/>
    <property type="match status" value="1"/>
</dbReference>
<feature type="domain" description="PAS" evidence="3">
    <location>
        <begin position="330"/>
        <end position="366"/>
    </location>
</feature>
<dbReference type="PANTHER" id="PTHR43156">
    <property type="entry name" value="STAGE II SPORULATION PROTEIN E-RELATED"/>
    <property type="match status" value="1"/>
</dbReference>
<dbReference type="InterPro" id="IPR035965">
    <property type="entry name" value="PAS-like_dom_sf"/>
</dbReference>
<dbReference type="InterPro" id="IPR001932">
    <property type="entry name" value="PPM-type_phosphatase-like_dom"/>
</dbReference>
<dbReference type="SUPFAM" id="SSF81606">
    <property type="entry name" value="PP2C-like"/>
    <property type="match status" value="1"/>
</dbReference>
<dbReference type="InterPro" id="IPR052016">
    <property type="entry name" value="Bact_Sigma-Reg"/>
</dbReference>
<keyword evidence="1" id="KW-0378">Hydrolase</keyword>
<dbReference type="Gene3D" id="3.30.450.40">
    <property type="match status" value="2"/>
</dbReference>
<dbReference type="InterPro" id="IPR029016">
    <property type="entry name" value="GAF-like_dom_sf"/>
</dbReference>
<dbReference type="Pfam" id="PF07228">
    <property type="entry name" value="SpoIIE"/>
    <property type="match status" value="1"/>
</dbReference>
<evidence type="ECO:0000256" key="2">
    <source>
        <dbReference type="SAM" id="MobiDB-lite"/>
    </source>
</evidence>
<dbReference type="PROSITE" id="PS50112">
    <property type="entry name" value="PAS"/>
    <property type="match status" value="1"/>
</dbReference>
<evidence type="ECO:0000259" key="3">
    <source>
        <dbReference type="PROSITE" id="PS50112"/>
    </source>
</evidence>
<dbReference type="SMART" id="SM00091">
    <property type="entry name" value="PAS"/>
    <property type="match status" value="2"/>
</dbReference>
<dbReference type="Gene3D" id="3.60.40.10">
    <property type="entry name" value="PPM-type phosphatase domain"/>
    <property type="match status" value="1"/>
</dbReference>
<dbReference type="CDD" id="cd00130">
    <property type="entry name" value="PAS"/>
    <property type="match status" value="1"/>
</dbReference>
<dbReference type="RefSeq" id="WP_358288456.1">
    <property type="nucleotide sequence ID" value="NZ_JBEYGJ010000034.1"/>
</dbReference>
<reference evidence="4 5" key="1">
    <citation type="submission" date="2024-10" db="EMBL/GenBank/DDBJ databases">
        <title>The Natural Products Discovery Center: Release of the First 8490 Sequenced Strains for Exploring Actinobacteria Biosynthetic Diversity.</title>
        <authorList>
            <person name="Kalkreuter E."/>
            <person name="Kautsar S.A."/>
            <person name="Yang D."/>
            <person name="Bader C.D."/>
            <person name="Teijaro C.N."/>
            <person name="Fluegel L."/>
            <person name="Davis C.M."/>
            <person name="Simpson J.R."/>
            <person name="Lauterbach L."/>
            <person name="Steele A.D."/>
            <person name="Gui C."/>
            <person name="Meng S."/>
            <person name="Li G."/>
            <person name="Viehrig K."/>
            <person name="Ye F."/>
            <person name="Su P."/>
            <person name="Kiefer A.F."/>
            <person name="Nichols A."/>
            <person name="Cepeda A.J."/>
            <person name="Yan W."/>
            <person name="Fan B."/>
            <person name="Jiang Y."/>
            <person name="Adhikari A."/>
            <person name="Zheng C.-J."/>
            <person name="Schuster L."/>
            <person name="Cowan T.M."/>
            <person name="Smanski M.J."/>
            <person name="Chevrette M.G."/>
            <person name="De Carvalho L.P.S."/>
            <person name="Shen B."/>
        </authorList>
    </citation>
    <scope>NUCLEOTIDE SEQUENCE [LARGE SCALE GENOMIC DNA]</scope>
    <source>
        <strain evidence="4 5">NPDC007066</strain>
    </source>
</reference>
<feature type="compositionally biased region" description="Low complexity" evidence="2">
    <location>
        <begin position="434"/>
        <end position="448"/>
    </location>
</feature>
<dbReference type="Gene3D" id="3.30.450.20">
    <property type="entry name" value="PAS domain"/>
    <property type="match status" value="2"/>
</dbReference>
<dbReference type="SUPFAM" id="SSF55781">
    <property type="entry name" value="GAF domain-like"/>
    <property type="match status" value="2"/>
</dbReference>
<dbReference type="Pfam" id="PF13185">
    <property type="entry name" value="GAF_2"/>
    <property type="match status" value="1"/>
</dbReference>
<evidence type="ECO:0000313" key="5">
    <source>
        <dbReference type="Proteomes" id="UP001601288"/>
    </source>
</evidence>
<proteinExistence type="predicted"/>
<comment type="caution">
    <text evidence="4">The sequence shown here is derived from an EMBL/GenBank/DDBJ whole genome shotgun (WGS) entry which is preliminary data.</text>
</comment>
<accession>A0ABW6LQ47</accession>
<dbReference type="EMBL" id="JBIAFP010000023">
    <property type="protein sequence ID" value="MFE9229159.1"/>
    <property type="molecule type" value="Genomic_DNA"/>
</dbReference>
<dbReference type="InterPro" id="IPR003018">
    <property type="entry name" value="GAF"/>
</dbReference>
<dbReference type="SMART" id="SM00065">
    <property type="entry name" value="GAF"/>
    <property type="match status" value="1"/>
</dbReference>
<dbReference type="Proteomes" id="UP001601288">
    <property type="component" value="Unassembled WGS sequence"/>
</dbReference>
<dbReference type="InterPro" id="IPR036457">
    <property type="entry name" value="PPM-type-like_dom_sf"/>
</dbReference>
<dbReference type="PANTHER" id="PTHR43156:SF2">
    <property type="entry name" value="STAGE II SPORULATION PROTEIN E"/>
    <property type="match status" value="1"/>
</dbReference>
<keyword evidence="5" id="KW-1185">Reference proteome</keyword>